<dbReference type="Proteomes" id="UP000244523">
    <property type="component" value="Unassembled WGS sequence"/>
</dbReference>
<protein>
    <submittedName>
        <fullName evidence="1">Uncharacterized protein</fullName>
    </submittedName>
</protein>
<organism evidence="1 2">
    <name type="scientific">Yoonia sediminilitoris</name>
    <dbReference type="NCBI Taxonomy" id="1286148"/>
    <lineage>
        <taxon>Bacteria</taxon>
        <taxon>Pseudomonadati</taxon>
        <taxon>Pseudomonadota</taxon>
        <taxon>Alphaproteobacteria</taxon>
        <taxon>Rhodobacterales</taxon>
        <taxon>Paracoccaceae</taxon>
        <taxon>Yoonia</taxon>
    </lineage>
</organism>
<dbReference type="EMBL" id="QBUD01000002">
    <property type="protein sequence ID" value="PUB17376.1"/>
    <property type="molecule type" value="Genomic_DNA"/>
</dbReference>
<proteinExistence type="predicted"/>
<keyword evidence="2" id="KW-1185">Reference proteome</keyword>
<name>A0A2T6KME1_9RHOB</name>
<dbReference type="OrthoDB" id="7875899at2"/>
<dbReference type="AlphaFoldDB" id="A0A2T6KME1"/>
<dbReference type="RefSeq" id="WP_108385499.1">
    <property type="nucleotide sequence ID" value="NZ_QBUD01000002.1"/>
</dbReference>
<reference evidence="1 2" key="1">
    <citation type="submission" date="2018-04" db="EMBL/GenBank/DDBJ databases">
        <title>Genomic Encyclopedia of Archaeal and Bacterial Type Strains, Phase II (KMG-II): from individual species to whole genera.</title>
        <authorList>
            <person name="Goeker M."/>
        </authorList>
    </citation>
    <scope>NUCLEOTIDE SEQUENCE [LARGE SCALE GENOMIC DNA]</scope>
    <source>
        <strain evidence="1 2">DSM 29955</strain>
    </source>
</reference>
<sequence length="248" mass="26533">MSFHIALSLRITHDYWSDEAPPLRIVPHSPTAFASIGLLAKPATARLDVVAETKYLEEPVTVTLAVIADEGEVAQLTSGADWTTCPRADLTSDTASTTAVLSDIVTNGEVPRAPGDPLFLIDVSLPATGQRDVDLHCPSVAAIWAYHIIGKSVDAPLQITDQKAQVNFEDAGQTALPNGTPARVLRSTQPIALQRRADTRFALEQTQEPPFDPITLVPVLPAAGTNLRPIPGGSPDTTMQSDIFVSLW</sequence>
<gene>
    <name evidence="1" type="ORF">C8N45_102388</name>
</gene>
<comment type="caution">
    <text evidence="1">The sequence shown here is derived from an EMBL/GenBank/DDBJ whole genome shotgun (WGS) entry which is preliminary data.</text>
</comment>
<evidence type="ECO:0000313" key="2">
    <source>
        <dbReference type="Proteomes" id="UP000244523"/>
    </source>
</evidence>
<accession>A0A2T6KME1</accession>
<evidence type="ECO:0000313" key="1">
    <source>
        <dbReference type="EMBL" id="PUB17376.1"/>
    </source>
</evidence>